<dbReference type="InterPro" id="IPR050212">
    <property type="entry name" value="Ntdp-like"/>
</dbReference>
<dbReference type="AlphaFoldDB" id="Q4A6Y3"/>
<dbReference type="Proteomes" id="UP000000549">
    <property type="component" value="Chromosome"/>
</dbReference>
<protein>
    <recommendedName>
        <fullName evidence="2">DUF402 domain-containing protein</fullName>
    </recommendedName>
</protein>
<dbReference type="InterPro" id="IPR035930">
    <property type="entry name" value="FomD-like_sf"/>
</dbReference>
<sequence length="219" mass="26498">MKGIMAAIINKPSWNQAKVNSKVTIQAYKYDGSLYRKWKNASIILNNSRHIVFYLKNTKVYNEGKTSYSWLYRHDAIWFMPKDSFYNCIISFDDTGLLYYINVASKPYFEENVLKFIDFDLDIKHSSKKHLQIVDRMEFKTNFKKMKYPEKLKDIIYKEIHNIFLNYNEYKYFFSGRVLNYYVELLKKQGYISEFQAKRLRQIIKDDFVSEEDQYLKNL</sequence>
<evidence type="ECO:0000313" key="3">
    <source>
        <dbReference type="EMBL" id="AAZ43488.2"/>
    </source>
</evidence>
<dbReference type="EMBL" id="AE017245">
    <property type="protein sequence ID" value="AAZ43488.2"/>
    <property type="molecule type" value="Genomic_DNA"/>
</dbReference>
<evidence type="ECO:0000256" key="1">
    <source>
        <dbReference type="ARBA" id="ARBA00022801"/>
    </source>
</evidence>
<evidence type="ECO:0000313" key="4">
    <source>
        <dbReference type="Proteomes" id="UP000000549"/>
    </source>
</evidence>
<accession>Q4A6Y3</accession>
<feature type="domain" description="DUF402" evidence="2">
    <location>
        <begin position="31"/>
        <end position="171"/>
    </location>
</feature>
<dbReference type="PANTHER" id="PTHR39159:SF1">
    <property type="entry name" value="UPF0374 PROTEIN YGAC"/>
    <property type="match status" value="1"/>
</dbReference>
<keyword evidence="1" id="KW-0378">Hydrolase</keyword>
<proteinExistence type="predicted"/>
<dbReference type="STRING" id="262723.MS53_0067"/>
<dbReference type="HOGENOM" id="CLU_109787_0_0_14"/>
<name>Q4A6Y3_MYCS5</name>
<dbReference type="InterPro" id="IPR007295">
    <property type="entry name" value="DUF402"/>
</dbReference>
<reference evidence="3 4" key="1">
    <citation type="journal article" date="2005" name="J. Bacteriol.">
        <title>Swine and poultry pathogens: the complete genome sequences of two strains of Mycoplasma hyopneumoniae and a strain of Mycoplasma synoviae.</title>
        <authorList>
            <person name="Vasconcelos A.T."/>
            <person name="Ferreira H.B."/>
            <person name="Bizarro C.V."/>
            <person name="Bonatto S.L."/>
            <person name="Carvalho M.O."/>
            <person name="Pinto P.M."/>
            <person name="Almeida D.F."/>
            <person name="Almeida L.G."/>
            <person name="Almeida R."/>
            <person name="Alves-Filho L."/>
            <person name="Assuncao E.N."/>
            <person name="Azevedo V.A."/>
            <person name="Bogo M.R."/>
            <person name="Brigido M.M."/>
            <person name="Brocchi M."/>
            <person name="Burity H.A."/>
            <person name="Camargo A.A."/>
            <person name="Camargo S.S."/>
            <person name="Carepo M.S."/>
            <person name="Carraro D.M."/>
            <person name="de Mattos Cascardo J.C."/>
            <person name="Castro L.A."/>
            <person name="Cavalcanti G."/>
            <person name="Chemale G."/>
            <person name="Collevatti R.G."/>
            <person name="Cunha C.W."/>
            <person name="Dallagiovanna B."/>
            <person name="Dambros B.P."/>
            <person name="Dellagostin O.A."/>
            <person name="Falcao C."/>
            <person name="Fantinatti-Garboggini F."/>
            <person name="Felipe M.S."/>
            <person name="Fiorentin L."/>
            <person name="Franco G.R."/>
            <person name="Freitas N.S."/>
            <person name="Frias D."/>
            <person name="Grangeiro T.B."/>
            <person name="Grisard E.C."/>
            <person name="Guimaraes C.T."/>
            <person name="Hungria M."/>
            <person name="Jardim S.N."/>
            <person name="Krieger M.A."/>
            <person name="Laurino J.P."/>
            <person name="Lima L.F."/>
            <person name="Lopes M.I."/>
            <person name="Loreto E.L."/>
            <person name="Madeira H.M."/>
            <person name="Manfio G.P."/>
            <person name="Maranhao A.Q."/>
            <person name="Martinkovics C.T."/>
            <person name="Medeiros S.R."/>
            <person name="Moreira M.A."/>
            <person name="Neiva M."/>
            <person name="Ramalho-Neto C.E."/>
            <person name="Nicolas M.F."/>
            <person name="Oliveira S.C."/>
            <person name="Paixao R.F."/>
            <person name="Pedrosa F.O."/>
            <person name="Pena S.D."/>
            <person name="Pereira M."/>
            <person name="Pereira-Ferrari L."/>
            <person name="Piffer I."/>
            <person name="Pinto L.S."/>
            <person name="Potrich D.P."/>
            <person name="Salim A.C."/>
            <person name="Santos F.R."/>
            <person name="Schmitt R."/>
            <person name="Schneider M.P."/>
            <person name="Schrank A."/>
            <person name="Schrank I.S."/>
            <person name="Schuck A.F."/>
            <person name="Seuanez H.N."/>
            <person name="Silva D.W."/>
            <person name="Silva R."/>
            <person name="Silva S.C."/>
            <person name="Soares C.M."/>
            <person name="Souza K.R."/>
            <person name="Souza R.C."/>
            <person name="Staats C.C."/>
            <person name="Steffens M.B."/>
            <person name="Teixeira S.M."/>
            <person name="Urmenyi T.P."/>
            <person name="Vainstein M.H."/>
            <person name="Zuccherato L.W."/>
            <person name="Simpson A.J."/>
            <person name="Zaha A."/>
        </authorList>
    </citation>
    <scope>NUCLEOTIDE SEQUENCE [LARGE SCALE GENOMIC DNA]</scope>
    <source>
        <strain evidence="3 4">53</strain>
    </source>
</reference>
<dbReference type="Pfam" id="PF04167">
    <property type="entry name" value="DUF402"/>
    <property type="match status" value="1"/>
</dbReference>
<dbReference type="KEGG" id="msy:MS53_0067"/>
<dbReference type="Gene3D" id="2.40.380.10">
    <property type="entry name" value="FomD-like"/>
    <property type="match status" value="1"/>
</dbReference>
<gene>
    <name evidence="3" type="ordered locus">MS53_0067</name>
</gene>
<dbReference type="GO" id="GO:0016787">
    <property type="term" value="F:hydrolase activity"/>
    <property type="evidence" value="ECO:0007669"/>
    <property type="project" value="UniProtKB-KW"/>
</dbReference>
<organism evidence="3 4">
    <name type="scientific">Mycoplasmopsis synoviae (strain 53)</name>
    <name type="common">Mycoplasma synoviae</name>
    <dbReference type="NCBI Taxonomy" id="262723"/>
    <lineage>
        <taxon>Bacteria</taxon>
        <taxon>Bacillati</taxon>
        <taxon>Mycoplasmatota</taxon>
        <taxon>Mycoplasmoidales</taxon>
        <taxon>Metamycoplasmataceae</taxon>
        <taxon>Mycoplasmopsis</taxon>
    </lineage>
</organism>
<keyword evidence="4" id="KW-1185">Reference proteome</keyword>
<dbReference type="SUPFAM" id="SSF159234">
    <property type="entry name" value="FomD-like"/>
    <property type="match status" value="1"/>
</dbReference>
<dbReference type="PANTHER" id="PTHR39159">
    <property type="match status" value="1"/>
</dbReference>
<evidence type="ECO:0000259" key="2">
    <source>
        <dbReference type="Pfam" id="PF04167"/>
    </source>
</evidence>
<dbReference type="eggNOG" id="COG3557">
    <property type="taxonomic scope" value="Bacteria"/>
</dbReference>